<keyword evidence="2" id="KW-1185">Reference proteome</keyword>
<comment type="caution">
    <text evidence="1">The sequence shown here is derived from an EMBL/GenBank/DDBJ whole genome shotgun (WGS) entry which is preliminary data.</text>
</comment>
<evidence type="ECO:0000313" key="1">
    <source>
        <dbReference type="EMBL" id="EKO33939.1"/>
    </source>
</evidence>
<dbReference type="Proteomes" id="UP000006329">
    <property type="component" value="Unassembled WGS sequence"/>
</dbReference>
<name>A0A0E2BFF4_9LEPT</name>
<dbReference type="RefSeq" id="WP_004457477.1">
    <property type="nucleotide sequence ID" value="NZ_AHON02000042.1"/>
</dbReference>
<dbReference type="SUPFAM" id="SSF159245">
    <property type="entry name" value="AttH-like"/>
    <property type="match status" value="1"/>
</dbReference>
<dbReference type="EMBL" id="AHON02000042">
    <property type="protein sequence ID" value="EKO33939.1"/>
    <property type="molecule type" value="Genomic_DNA"/>
</dbReference>
<proteinExistence type="predicted"/>
<gene>
    <name evidence="1" type="ORF">LEP1GSC179_2155</name>
</gene>
<dbReference type="AlphaFoldDB" id="A0A0E2BFF4"/>
<reference evidence="1" key="1">
    <citation type="submission" date="2012-10" db="EMBL/GenBank/DDBJ databases">
        <authorList>
            <person name="Harkins D.M."/>
            <person name="Durkin A.S."/>
            <person name="Brinkac L.M."/>
            <person name="Haft D.H."/>
            <person name="Selengut J.D."/>
            <person name="Sanka R."/>
            <person name="DePew J."/>
            <person name="Purushe J."/>
            <person name="Matthias M.A."/>
            <person name="Vinetz J.M."/>
            <person name="Sutton G.G."/>
            <person name="Nierman W.C."/>
            <person name="Fouts D.E."/>
        </authorList>
    </citation>
    <scope>NUCLEOTIDE SEQUENCE [LARGE SCALE GENOMIC DNA]</scope>
    <source>
        <strain evidence="1">MOR084</strain>
    </source>
</reference>
<evidence type="ECO:0000313" key="2">
    <source>
        <dbReference type="Proteomes" id="UP000006329"/>
    </source>
</evidence>
<sequence>MNEISSNFNHPRFKANDLTGHYESWFVRANNPNACEAVWIRYTVFSPKNHPEKAIGELWAIFFNGEKNTHFASKSEFPIEKCEFHSVPFSVRIGDSELSDSYLLGRAGNGKGPENFFWDLKISGGSSALFLFPENLYEGSFPKAKVLVGNPRVNVSGSLKLGSQKIQVRNWIGSHNHNWGSKHTDRYAWGQVVGFEEEADSFLELATAKLKIGPIWTPAITPIVFRFKNKDYKLNHPLLSFGRANYNYFDWNFAANSSEIQLKGRIHAEPRDFACLQYWNPPGGWKYCLNSKIASTELFVKRKEDSVYTKLTSNRKTAFEILTDDFSHGMKPEV</sequence>
<organism evidence="1 2">
    <name type="scientific">Leptospira santarosai str. MOR084</name>
    <dbReference type="NCBI Taxonomy" id="1049984"/>
    <lineage>
        <taxon>Bacteria</taxon>
        <taxon>Pseudomonadati</taxon>
        <taxon>Spirochaetota</taxon>
        <taxon>Spirochaetia</taxon>
        <taxon>Leptospirales</taxon>
        <taxon>Leptospiraceae</taxon>
        <taxon>Leptospira</taxon>
    </lineage>
</organism>
<dbReference type="GeneID" id="29742054"/>
<protein>
    <recommendedName>
        <fullName evidence="3">Hydroxyneurosporene synthase CrtC</fullName>
    </recommendedName>
</protein>
<evidence type="ECO:0008006" key="3">
    <source>
        <dbReference type="Google" id="ProtNLM"/>
    </source>
</evidence>
<accession>A0A0E2BFF4</accession>